<evidence type="ECO:0000256" key="3">
    <source>
        <dbReference type="ARBA" id="ARBA00022741"/>
    </source>
</evidence>
<dbReference type="Pfam" id="PF03770">
    <property type="entry name" value="IPK"/>
    <property type="match status" value="1"/>
</dbReference>
<evidence type="ECO:0000313" key="8">
    <source>
        <dbReference type="Proteomes" id="UP001209878"/>
    </source>
</evidence>
<dbReference type="GO" id="GO:0000828">
    <property type="term" value="F:inositol hexakisphosphate kinase activity"/>
    <property type="evidence" value="ECO:0007669"/>
    <property type="project" value="TreeGrafter"/>
</dbReference>
<dbReference type="SUPFAM" id="SSF56104">
    <property type="entry name" value="SAICAR synthase-like"/>
    <property type="match status" value="1"/>
</dbReference>
<dbReference type="InterPro" id="IPR038286">
    <property type="entry name" value="IPK_sf"/>
</dbReference>
<keyword evidence="4 6" id="KW-0418">Kinase</keyword>
<evidence type="ECO:0000256" key="5">
    <source>
        <dbReference type="ARBA" id="ARBA00022840"/>
    </source>
</evidence>
<comment type="caution">
    <text evidence="7">The sequence shown here is derived from an EMBL/GenBank/DDBJ whole genome shotgun (WGS) entry which is preliminary data.</text>
</comment>
<name>A0AAD9NVD7_RIDPI</name>
<keyword evidence="8" id="KW-1185">Reference proteome</keyword>
<evidence type="ECO:0000256" key="6">
    <source>
        <dbReference type="RuleBase" id="RU363090"/>
    </source>
</evidence>
<comment type="similarity">
    <text evidence="1 6">Belongs to the inositol phosphokinase (IPK) family.</text>
</comment>
<gene>
    <name evidence="7" type="ORF">NP493_359g08015</name>
</gene>
<dbReference type="PANTHER" id="PTHR12400:SF26">
    <property type="entry name" value="KINASE"/>
    <property type="match status" value="1"/>
</dbReference>
<accession>A0AAD9NVD7</accession>
<dbReference type="EMBL" id="JAODUO010000360">
    <property type="protein sequence ID" value="KAK2182273.1"/>
    <property type="molecule type" value="Genomic_DNA"/>
</dbReference>
<keyword evidence="2 6" id="KW-0808">Transferase</keyword>
<dbReference type="Proteomes" id="UP001209878">
    <property type="component" value="Unassembled WGS sequence"/>
</dbReference>
<dbReference type="Gene3D" id="3.30.470.160">
    <property type="entry name" value="Inositol polyphosphate kinase"/>
    <property type="match status" value="1"/>
</dbReference>
<dbReference type="GO" id="GO:0005524">
    <property type="term" value="F:ATP binding"/>
    <property type="evidence" value="ECO:0007669"/>
    <property type="project" value="UniProtKB-KW"/>
</dbReference>
<reference evidence="7" key="1">
    <citation type="journal article" date="2023" name="Mol. Biol. Evol.">
        <title>Third-Generation Sequencing Reveals the Adaptive Role of the Epigenome in Three Deep-Sea Polychaetes.</title>
        <authorList>
            <person name="Perez M."/>
            <person name="Aroh O."/>
            <person name="Sun Y."/>
            <person name="Lan Y."/>
            <person name="Juniper S.K."/>
            <person name="Young C.R."/>
            <person name="Angers B."/>
            <person name="Qian P.Y."/>
        </authorList>
    </citation>
    <scope>NUCLEOTIDE SEQUENCE</scope>
    <source>
        <strain evidence="7">R07B-5</strain>
    </source>
</reference>
<proteinExistence type="inferred from homology"/>
<evidence type="ECO:0000256" key="2">
    <source>
        <dbReference type="ARBA" id="ARBA00022679"/>
    </source>
</evidence>
<organism evidence="7 8">
    <name type="scientific">Ridgeia piscesae</name>
    <name type="common">Tubeworm</name>
    <dbReference type="NCBI Taxonomy" id="27915"/>
    <lineage>
        <taxon>Eukaryota</taxon>
        <taxon>Metazoa</taxon>
        <taxon>Spiralia</taxon>
        <taxon>Lophotrochozoa</taxon>
        <taxon>Annelida</taxon>
        <taxon>Polychaeta</taxon>
        <taxon>Sedentaria</taxon>
        <taxon>Canalipalpata</taxon>
        <taxon>Sabellida</taxon>
        <taxon>Siboglinidae</taxon>
        <taxon>Ridgeia</taxon>
    </lineage>
</organism>
<dbReference type="GO" id="GO:0032958">
    <property type="term" value="P:inositol phosphate biosynthetic process"/>
    <property type="evidence" value="ECO:0007669"/>
    <property type="project" value="InterPro"/>
</dbReference>
<evidence type="ECO:0000256" key="4">
    <source>
        <dbReference type="ARBA" id="ARBA00022777"/>
    </source>
</evidence>
<dbReference type="FunFam" id="3.30.470.160:FF:000001">
    <property type="entry name" value="Kinase"/>
    <property type="match status" value="1"/>
</dbReference>
<dbReference type="AlphaFoldDB" id="A0AAD9NVD7"/>
<evidence type="ECO:0000256" key="1">
    <source>
        <dbReference type="ARBA" id="ARBA00007374"/>
    </source>
</evidence>
<keyword evidence="5" id="KW-0067">ATP-binding</keyword>
<dbReference type="EC" id="2.7.-.-" evidence="6"/>
<keyword evidence="3" id="KW-0547">Nucleotide-binding</keyword>
<dbReference type="PANTHER" id="PTHR12400">
    <property type="entry name" value="INOSITOL POLYPHOSPHATE KINASE"/>
    <property type="match status" value="1"/>
</dbReference>
<evidence type="ECO:0000313" key="7">
    <source>
        <dbReference type="EMBL" id="KAK2182273.1"/>
    </source>
</evidence>
<dbReference type="GO" id="GO:0005737">
    <property type="term" value="C:cytoplasm"/>
    <property type="evidence" value="ECO:0007669"/>
    <property type="project" value="TreeGrafter"/>
</dbReference>
<dbReference type="GO" id="GO:0046854">
    <property type="term" value="P:phosphatidylinositol phosphate biosynthetic process"/>
    <property type="evidence" value="ECO:0007669"/>
    <property type="project" value="TreeGrafter"/>
</dbReference>
<dbReference type="GO" id="GO:0005634">
    <property type="term" value="C:nucleus"/>
    <property type="evidence" value="ECO:0007669"/>
    <property type="project" value="TreeGrafter"/>
</dbReference>
<sequence>MIRNAVHWSPFVQQYKKHKYPWIQLAGHQGNFRAGPSGSILKKLSPREHKCLKKLMTDILQPFVPQYLGDVEEDGTRYIELEDLLGGFNSPCVMDCKIGTRTYLEEELQKARKTPTVRKDMYKKMCDVDPAEPTQQEHLDMGITKPRYMIWRETISSTSNLGFRIEGIEKGDEEHSFALKKTKTIQQVTDAIQYFTDKNQAILKQYLERLKELRSALLMSPFFAGHEVIGSSLLFVHDSTPKASIWMIDFGKTSALSEGHTLKHCVPWVEGNHEDGYLIGIDNLIGAFDSLLRNGHCCESVEKN</sequence>
<protein>
    <recommendedName>
        <fullName evidence="6">Kinase</fullName>
        <ecNumber evidence="6">2.7.-.-</ecNumber>
    </recommendedName>
</protein>
<dbReference type="InterPro" id="IPR005522">
    <property type="entry name" value="IPK"/>
</dbReference>